<keyword evidence="1" id="KW-1133">Transmembrane helix</keyword>
<dbReference type="EMBL" id="JAHXRI010000006">
    <property type="protein sequence ID" value="MBZ1350161.1"/>
    <property type="molecule type" value="Genomic_DNA"/>
</dbReference>
<keyword evidence="3" id="KW-1185">Reference proteome</keyword>
<name>A0A953NBE8_9BURK</name>
<dbReference type="AlphaFoldDB" id="A0A953NBE8"/>
<sequence>MAAFVKELWAFLRVRKKLWLAPIIIVMVLLGGLLVLAQGSVIAPFIYTLF</sequence>
<evidence type="ECO:0008006" key="4">
    <source>
        <dbReference type="Google" id="ProtNLM"/>
    </source>
</evidence>
<protein>
    <recommendedName>
        <fullName evidence="4">SxtK</fullName>
    </recommendedName>
</protein>
<organism evidence="2 3">
    <name type="scientific">Zwartia hollandica</name>
    <dbReference type="NCBI Taxonomy" id="324606"/>
    <lineage>
        <taxon>Bacteria</taxon>
        <taxon>Pseudomonadati</taxon>
        <taxon>Pseudomonadota</taxon>
        <taxon>Betaproteobacteria</taxon>
        <taxon>Burkholderiales</taxon>
        <taxon>Alcaligenaceae</taxon>
        <taxon>Zwartia</taxon>
    </lineage>
</organism>
<comment type="caution">
    <text evidence="2">The sequence shown here is derived from an EMBL/GenBank/DDBJ whole genome shotgun (WGS) entry which is preliminary data.</text>
</comment>
<feature type="transmembrane region" description="Helical" evidence="1">
    <location>
        <begin position="20"/>
        <end position="47"/>
    </location>
</feature>
<accession>A0A953NBE8</accession>
<dbReference type="Pfam" id="PF19451">
    <property type="entry name" value="DUF5989"/>
    <property type="match status" value="1"/>
</dbReference>
<reference evidence="2" key="1">
    <citation type="submission" date="2021-07" db="EMBL/GenBank/DDBJ databases">
        <title>New genus and species of the family Alcaligenaceae.</title>
        <authorList>
            <person name="Hahn M.W."/>
        </authorList>
    </citation>
    <scope>NUCLEOTIDE SEQUENCE</scope>
    <source>
        <strain evidence="2">LF4-65</strain>
    </source>
</reference>
<keyword evidence="1" id="KW-0472">Membrane</keyword>
<evidence type="ECO:0000313" key="3">
    <source>
        <dbReference type="Proteomes" id="UP000739565"/>
    </source>
</evidence>
<dbReference type="RefSeq" id="WP_259660554.1">
    <property type="nucleotide sequence ID" value="NZ_JAHXRI010000006.1"/>
</dbReference>
<keyword evidence="1" id="KW-0812">Transmembrane</keyword>
<dbReference type="InterPro" id="IPR046031">
    <property type="entry name" value="DUF5989"/>
</dbReference>
<gene>
    <name evidence="2" type="ORF">KZZ10_05840</name>
</gene>
<proteinExistence type="predicted"/>
<evidence type="ECO:0000256" key="1">
    <source>
        <dbReference type="SAM" id="Phobius"/>
    </source>
</evidence>
<evidence type="ECO:0000313" key="2">
    <source>
        <dbReference type="EMBL" id="MBZ1350161.1"/>
    </source>
</evidence>
<dbReference type="Proteomes" id="UP000739565">
    <property type="component" value="Unassembled WGS sequence"/>
</dbReference>